<protein>
    <submittedName>
        <fullName evidence="8">RagB/SusD family nutrient uptake outer membrane protein</fullName>
    </submittedName>
</protein>
<evidence type="ECO:0000256" key="5">
    <source>
        <dbReference type="ARBA" id="ARBA00023237"/>
    </source>
</evidence>
<dbReference type="AlphaFoldDB" id="A0A938WM38"/>
<dbReference type="PROSITE" id="PS51257">
    <property type="entry name" value="PROKAR_LIPOPROTEIN"/>
    <property type="match status" value="1"/>
</dbReference>
<gene>
    <name evidence="8" type="ORF">H6B30_08275</name>
</gene>
<sequence>MKIHKLLFGGLVAVAAAAGVSSCTDEIAVGSEFLDKAPSGGTTKDSVFHNAEYTRQFVAGIYSLQYYGIPYRSSNDSPLSASYWKGKLDALTDIYQLHYTGAMLFDSYYGGTLTASTDGPIYGFTTENFWELIRSAYMLLENIDGVPGMEQSEKDRLSAECKCLIASTYFNMFKCYGGLPIVTGTFSGLDGSYNLPRASVDRTVRFMTGLLDEASSVLPWAYTGTAAQTETGRWTRAAAMALKCKIFQFAASPLFNSDQPYYGGSTEAERDSLVWYGSYRQDLWDSCRTACRQFFNEVAANGYYRMVMPTANTQEAYRYAFRYGYVNQASPEVVYSVRVTNSTHDSKYQGYTLMYGRNDRYAYTPTAEYVEMFPWRDGTPFDWNTDSVAGRLDTMFVKGDRVEGLQDLQNRVLTRDPRLYETVYVNGVPQQTNWTDGNATGDICENWVGGTDANQQPATENGFFATGFGNKKYVVGSCYDRQFPQWDVIRMSDMYLTYAEALLQADNDFDGALRYIDLVRSRVGMRGLVECNPDKNLTGDKNALLEELLRERACELGFENERYFDLIRYKRADIFEKHLHGLRIWRMQTDPTTGVRDTVTTMWTNGDKRTSANDPSAPGFYEPTDFEYERFPFNENWTRTAWTSGFDAKWYLFPFPQTEINKGYGLIQNPGW</sequence>
<accession>A0A938WM38</accession>
<dbReference type="Pfam" id="PF07980">
    <property type="entry name" value="SusD_RagB"/>
    <property type="match status" value="1"/>
</dbReference>
<evidence type="ECO:0000313" key="8">
    <source>
        <dbReference type="EMBL" id="MBM6661744.1"/>
    </source>
</evidence>
<keyword evidence="9" id="KW-1185">Reference proteome</keyword>
<evidence type="ECO:0000313" key="9">
    <source>
        <dbReference type="Proteomes" id="UP000764045"/>
    </source>
</evidence>
<comment type="similarity">
    <text evidence="2">Belongs to the SusD family.</text>
</comment>
<comment type="subcellular location">
    <subcellularLocation>
        <location evidence="1">Cell outer membrane</location>
    </subcellularLocation>
</comment>
<feature type="signal peptide" evidence="6">
    <location>
        <begin position="1"/>
        <end position="18"/>
    </location>
</feature>
<dbReference type="InterPro" id="IPR012944">
    <property type="entry name" value="SusD_RagB_dom"/>
</dbReference>
<feature type="chain" id="PRO_5037552156" evidence="6">
    <location>
        <begin position="19"/>
        <end position="672"/>
    </location>
</feature>
<evidence type="ECO:0000256" key="1">
    <source>
        <dbReference type="ARBA" id="ARBA00004442"/>
    </source>
</evidence>
<evidence type="ECO:0000259" key="7">
    <source>
        <dbReference type="Pfam" id="PF07980"/>
    </source>
</evidence>
<dbReference type="GO" id="GO:0009279">
    <property type="term" value="C:cell outer membrane"/>
    <property type="evidence" value="ECO:0007669"/>
    <property type="project" value="UniProtKB-SubCell"/>
</dbReference>
<comment type="caution">
    <text evidence="8">The sequence shown here is derived from an EMBL/GenBank/DDBJ whole genome shotgun (WGS) entry which is preliminary data.</text>
</comment>
<evidence type="ECO:0000256" key="2">
    <source>
        <dbReference type="ARBA" id="ARBA00006275"/>
    </source>
</evidence>
<keyword evidence="3 6" id="KW-0732">Signal</keyword>
<keyword evidence="4" id="KW-0472">Membrane</keyword>
<feature type="domain" description="RagB/SusD" evidence="7">
    <location>
        <begin position="331"/>
        <end position="672"/>
    </location>
</feature>
<name>A0A938WM38_9BACT</name>
<dbReference type="Proteomes" id="UP000764045">
    <property type="component" value="Unassembled WGS sequence"/>
</dbReference>
<dbReference type="InterPro" id="IPR011990">
    <property type="entry name" value="TPR-like_helical_dom_sf"/>
</dbReference>
<evidence type="ECO:0000256" key="6">
    <source>
        <dbReference type="SAM" id="SignalP"/>
    </source>
</evidence>
<keyword evidence="5" id="KW-0998">Cell outer membrane</keyword>
<evidence type="ECO:0000256" key="3">
    <source>
        <dbReference type="ARBA" id="ARBA00022729"/>
    </source>
</evidence>
<dbReference type="RefSeq" id="WP_205109486.1">
    <property type="nucleotide sequence ID" value="NZ_JACJJL010000012.1"/>
</dbReference>
<dbReference type="SUPFAM" id="SSF48452">
    <property type="entry name" value="TPR-like"/>
    <property type="match status" value="1"/>
</dbReference>
<evidence type="ECO:0000256" key="4">
    <source>
        <dbReference type="ARBA" id="ARBA00023136"/>
    </source>
</evidence>
<dbReference type="EMBL" id="JACJJL010000012">
    <property type="protein sequence ID" value="MBM6661744.1"/>
    <property type="molecule type" value="Genomic_DNA"/>
</dbReference>
<organism evidence="8 9">
    <name type="scientific">Marseilla massiliensis</name>
    <dbReference type="NCBI Taxonomy" id="1841864"/>
    <lineage>
        <taxon>Bacteria</taxon>
        <taxon>Pseudomonadati</taxon>
        <taxon>Bacteroidota</taxon>
        <taxon>Bacteroidia</taxon>
        <taxon>Bacteroidales</taxon>
        <taxon>Prevotellaceae</taxon>
        <taxon>Marseilla</taxon>
    </lineage>
</organism>
<dbReference type="Gene3D" id="1.25.40.390">
    <property type="match status" value="1"/>
</dbReference>
<proteinExistence type="inferred from homology"/>
<reference evidence="8 9" key="1">
    <citation type="journal article" date="2021" name="Sci. Rep.">
        <title>The distribution of antibiotic resistance genes in chicken gut microbiota commensals.</title>
        <authorList>
            <person name="Juricova H."/>
            <person name="Matiasovicova J."/>
            <person name="Kubasova T."/>
            <person name="Cejkova D."/>
            <person name="Rychlik I."/>
        </authorList>
    </citation>
    <scope>NUCLEOTIDE SEQUENCE [LARGE SCALE GENOMIC DNA]</scope>
    <source>
        <strain evidence="8 9">An819</strain>
    </source>
</reference>